<dbReference type="PANTHER" id="PTHR24260">
    <property type="match status" value="1"/>
</dbReference>
<dbReference type="Gene3D" id="2.40.10.10">
    <property type="entry name" value="Trypsin-like serine proteases"/>
    <property type="match status" value="2"/>
</dbReference>
<dbReference type="AlphaFoldDB" id="A0A1B6LW15"/>
<dbReference type="InterPro" id="IPR043504">
    <property type="entry name" value="Peptidase_S1_PA_chymotrypsin"/>
</dbReference>
<evidence type="ECO:0000259" key="1">
    <source>
        <dbReference type="Pfam" id="PF00089"/>
    </source>
</evidence>
<dbReference type="InterPro" id="IPR051333">
    <property type="entry name" value="CLIP_Serine_Protease"/>
</dbReference>
<feature type="non-terminal residue" evidence="2">
    <location>
        <position position="1"/>
    </location>
</feature>
<protein>
    <recommendedName>
        <fullName evidence="1">Peptidase S1 domain-containing protein</fullName>
    </recommendedName>
</protein>
<dbReference type="SUPFAM" id="SSF50494">
    <property type="entry name" value="Trypsin-like serine proteases"/>
    <property type="match status" value="2"/>
</dbReference>
<dbReference type="GO" id="GO:0004252">
    <property type="term" value="F:serine-type endopeptidase activity"/>
    <property type="evidence" value="ECO:0007669"/>
    <property type="project" value="InterPro"/>
</dbReference>
<dbReference type="InterPro" id="IPR001254">
    <property type="entry name" value="Trypsin_dom"/>
</dbReference>
<reference evidence="2" key="1">
    <citation type="submission" date="2015-11" db="EMBL/GenBank/DDBJ databases">
        <title>De novo transcriptome assembly of four potential Pierce s Disease insect vectors from Arizona vineyards.</title>
        <authorList>
            <person name="Tassone E.E."/>
        </authorList>
    </citation>
    <scope>NUCLEOTIDE SEQUENCE</scope>
</reference>
<dbReference type="GO" id="GO:0006508">
    <property type="term" value="P:proteolysis"/>
    <property type="evidence" value="ECO:0007669"/>
    <property type="project" value="InterPro"/>
</dbReference>
<dbReference type="PANTHER" id="PTHR24260:SF136">
    <property type="entry name" value="GH08193P-RELATED"/>
    <property type="match status" value="1"/>
</dbReference>
<accession>A0A1B6LW15</accession>
<gene>
    <name evidence="2" type="ORF">g.50809</name>
</gene>
<evidence type="ECO:0000313" key="2">
    <source>
        <dbReference type="EMBL" id="JAT27869.1"/>
    </source>
</evidence>
<organism evidence="2">
    <name type="scientific">Graphocephala atropunctata</name>
    <dbReference type="NCBI Taxonomy" id="36148"/>
    <lineage>
        <taxon>Eukaryota</taxon>
        <taxon>Metazoa</taxon>
        <taxon>Ecdysozoa</taxon>
        <taxon>Arthropoda</taxon>
        <taxon>Hexapoda</taxon>
        <taxon>Insecta</taxon>
        <taxon>Pterygota</taxon>
        <taxon>Neoptera</taxon>
        <taxon>Paraneoptera</taxon>
        <taxon>Hemiptera</taxon>
        <taxon>Auchenorrhyncha</taxon>
        <taxon>Membracoidea</taxon>
        <taxon>Cicadellidae</taxon>
        <taxon>Cicadellinae</taxon>
        <taxon>Cicadellini</taxon>
        <taxon>Graphocephala</taxon>
    </lineage>
</organism>
<dbReference type="Pfam" id="PF00089">
    <property type="entry name" value="Trypsin"/>
    <property type="match status" value="1"/>
</dbReference>
<feature type="domain" description="Peptidase S1" evidence="1">
    <location>
        <begin position="188"/>
        <end position="238"/>
    </location>
</feature>
<sequence>FCLVSVQGSKPGKGDSGGGFTVIRDGFHYVYGVVSMAVVFNSQVTFFTNLTNNEHRQWLQEQIRELNENHSTDSRIELTSRPCKLPAHPAHGTNEVWCETPDQNCSDYRPGEEVANGTRMITVCFKNYSLESTNKFSICQNGVWLPPGQTCNHNEVLRKLPIGKCGEQSQQDIRSNSSVTDVPLGVYPWLAAIGYAIDFSNDTVWFCSGSLITEWYVLTNADCIKRWRFQIAVVRLGGLNLDSLVDDGAHPIDVEV</sequence>
<proteinExistence type="predicted"/>
<name>A0A1B6LW15_9HEMI</name>
<dbReference type="EMBL" id="GEBQ01012108">
    <property type="protein sequence ID" value="JAT27869.1"/>
    <property type="molecule type" value="Transcribed_RNA"/>
</dbReference>
<dbReference type="InterPro" id="IPR009003">
    <property type="entry name" value="Peptidase_S1_PA"/>
</dbReference>
<feature type="non-terminal residue" evidence="2">
    <location>
        <position position="256"/>
    </location>
</feature>